<accession>A0ABV2BRX0</accession>
<keyword evidence="8 10" id="KW-1133">Transmembrane helix</keyword>
<keyword evidence="9 10" id="KW-0472">Membrane</keyword>
<dbReference type="SUPFAM" id="SSF74653">
    <property type="entry name" value="TolA/TonB C-terminal domain"/>
    <property type="match status" value="1"/>
</dbReference>
<dbReference type="PRINTS" id="PR01374">
    <property type="entry name" value="TONBPROTEIN"/>
</dbReference>
<evidence type="ECO:0000256" key="7">
    <source>
        <dbReference type="ARBA" id="ARBA00022927"/>
    </source>
</evidence>
<keyword evidence="3 10" id="KW-0813">Transport</keyword>
<keyword evidence="7 10" id="KW-0653">Protein transport</keyword>
<evidence type="ECO:0000256" key="11">
    <source>
        <dbReference type="SAM" id="MobiDB-lite"/>
    </source>
</evidence>
<dbReference type="Gene3D" id="3.30.1150.10">
    <property type="match status" value="1"/>
</dbReference>
<comment type="caution">
    <text evidence="13">The sequence shown here is derived from an EMBL/GenBank/DDBJ whole genome shotgun (WGS) entry which is preliminary data.</text>
</comment>
<protein>
    <recommendedName>
        <fullName evidence="10">Protein TonB</fullName>
    </recommendedName>
</protein>
<keyword evidence="14" id="KW-1185">Reference proteome</keyword>
<evidence type="ECO:0000256" key="1">
    <source>
        <dbReference type="ARBA" id="ARBA00004383"/>
    </source>
</evidence>
<feature type="transmembrane region" description="Helical" evidence="10">
    <location>
        <begin position="6"/>
        <end position="26"/>
    </location>
</feature>
<evidence type="ECO:0000313" key="14">
    <source>
        <dbReference type="Proteomes" id="UP001548189"/>
    </source>
</evidence>
<evidence type="ECO:0000256" key="10">
    <source>
        <dbReference type="RuleBase" id="RU362123"/>
    </source>
</evidence>
<dbReference type="InterPro" id="IPR037682">
    <property type="entry name" value="TonB_C"/>
</dbReference>
<dbReference type="InterPro" id="IPR003538">
    <property type="entry name" value="TonB"/>
</dbReference>
<dbReference type="NCBIfam" id="TIGR01352">
    <property type="entry name" value="tonB_Cterm"/>
    <property type="match status" value="1"/>
</dbReference>
<comment type="function">
    <text evidence="10">Interacts with outer membrane receptor proteins that carry out high-affinity binding and energy dependent uptake into the periplasmic space of specific substrates. It could act to transduce energy from the cytoplasmic membrane to specific energy-requiring processes in the outer membrane, resulting in the release into the periplasm of ligands bound by these outer membrane proteins.</text>
</comment>
<proteinExistence type="inferred from homology"/>
<comment type="similarity">
    <text evidence="2 10">Belongs to the TonB family.</text>
</comment>
<dbReference type="InterPro" id="IPR006260">
    <property type="entry name" value="TonB/TolA_C"/>
</dbReference>
<evidence type="ECO:0000313" key="13">
    <source>
        <dbReference type="EMBL" id="MET1254682.1"/>
    </source>
</evidence>
<dbReference type="PANTHER" id="PTHR33446">
    <property type="entry name" value="PROTEIN TONB-RELATED"/>
    <property type="match status" value="1"/>
</dbReference>
<name>A0ABV2BRX0_9GAMM</name>
<evidence type="ECO:0000256" key="5">
    <source>
        <dbReference type="ARBA" id="ARBA00022519"/>
    </source>
</evidence>
<keyword evidence="6 10" id="KW-0812">Transmembrane</keyword>
<reference evidence="13 14" key="1">
    <citation type="submission" date="2024-06" db="EMBL/GenBank/DDBJ databases">
        <authorList>
            <person name="Li F."/>
        </authorList>
    </citation>
    <scope>NUCLEOTIDE SEQUENCE [LARGE SCALE GENOMIC DNA]</scope>
    <source>
        <strain evidence="13 14">GXAS 311</strain>
    </source>
</reference>
<feature type="domain" description="TonB C-terminal" evidence="12">
    <location>
        <begin position="112"/>
        <end position="204"/>
    </location>
</feature>
<keyword evidence="10" id="KW-0735">Signal-anchor</keyword>
<dbReference type="PANTHER" id="PTHR33446:SF14">
    <property type="entry name" value="PROTEIN TONB"/>
    <property type="match status" value="1"/>
</dbReference>
<dbReference type="PROSITE" id="PS52015">
    <property type="entry name" value="TONB_CTD"/>
    <property type="match status" value="1"/>
</dbReference>
<organism evidence="13 14">
    <name type="scientific">Aliikangiella maris</name>
    <dbReference type="NCBI Taxonomy" id="3162458"/>
    <lineage>
        <taxon>Bacteria</taxon>
        <taxon>Pseudomonadati</taxon>
        <taxon>Pseudomonadota</taxon>
        <taxon>Gammaproteobacteria</taxon>
        <taxon>Oceanospirillales</taxon>
        <taxon>Pleioneaceae</taxon>
        <taxon>Aliikangiella</taxon>
    </lineage>
</organism>
<dbReference type="Proteomes" id="UP001548189">
    <property type="component" value="Unassembled WGS sequence"/>
</dbReference>
<feature type="region of interest" description="Disordered" evidence="11">
    <location>
        <begin position="54"/>
        <end position="77"/>
    </location>
</feature>
<evidence type="ECO:0000256" key="9">
    <source>
        <dbReference type="ARBA" id="ARBA00023136"/>
    </source>
</evidence>
<evidence type="ECO:0000256" key="3">
    <source>
        <dbReference type="ARBA" id="ARBA00022448"/>
    </source>
</evidence>
<gene>
    <name evidence="13" type="ORF">ABVT43_06045</name>
</gene>
<dbReference type="InterPro" id="IPR051045">
    <property type="entry name" value="TonB-dependent_transducer"/>
</dbReference>
<evidence type="ECO:0000259" key="12">
    <source>
        <dbReference type="PROSITE" id="PS52015"/>
    </source>
</evidence>
<keyword evidence="5 10" id="KW-0997">Cell inner membrane</keyword>
<evidence type="ECO:0000256" key="6">
    <source>
        <dbReference type="ARBA" id="ARBA00022692"/>
    </source>
</evidence>
<comment type="subcellular location">
    <subcellularLocation>
        <location evidence="1 10">Cell inner membrane</location>
        <topology evidence="1 10">Single-pass membrane protein</topology>
        <orientation evidence="1 10">Periplasmic side</orientation>
    </subcellularLocation>
</comment>
<evidence type="ECO:0000256" key="2">
    <source>
        <dbReference type="ARBA" id="ARBA00006555"/>
    </source>
</evidence>
<evidence type="ECO:0000256" key="4">
    <source>
        <dbReference type="ARBA" id="ARBA00022475"/>
    </source>
</evidence>
<feature type="compositionally biased region" description="Pro residues" evidence="11">
    <location>
        <begin position="61"/>
        <end position="72"/>
    </location>
</feature>
<sequence length="204" mass="22751">MQRILLGIGVGGGVTFCLFVLMAFLIKSDLKPPKLTDDKTIEFVIAAPEDDLKVRNRRLPKPPPPPKSPPPPEPKRVAKVQKPVKNLNINLGKFDVSVNSGTYLGNVGGGNLSDGDAIPMVIIEPRYPRKAAMEGIEGWVRFEFTVSPDGSPKDVKVIDAQPKRIFERDARKAIYKWKFKPRVIDGKAVEQPNMRYTMEFKLGQ</sequence>
<dbReference type="EMBL" id="JBEVCJ010000005">
    <property type="protein sequence ID" value="MET1254682.1"/>
    <property type="molecule type" value="Genomic_DNA"/>
</dbReference>
<dbReference type="RefSeq" id="WP_353874263.1">
    <property type="nucleotide sequence ID" value="NZ_JBEVCJ010000005.1"/>
</dbReference>
<dbReference type="Pfam" id="PF03544">
    <property type="entry name" value="TonB_C"/>
    <property type="match status" value="1"/>
</dbReference>
<evidence type="ECO:0000256" key="8">
    <source>
        <dbReference type="ARBA" id="ARBA00022989"/>
    </source>
</evidence>
<keyword evidence="4 10" id="KW-1003">Cell membrane</keyword>